<keyword evidence="3" id="KW-1185">Reference proteome</keyword>
<evidence type="ECO:0000313" key="2">
    <source>
        <dbReference type="EMBL" id="ONK69036.1"/>
    </source>
</evidence>
<feature type="region of interest" description="Disordered" evidence="1">
    <location>
        <begin position="129"/>
        <end position="181"/>
    </location>
</feature>
<evidence type="ECO:0000313" key="3">
    <source>
        <dbReference type="Proteomes" id="UP000243459"/>
    </source>
</evidence>
<evidence type="ECO:0000256" key="1">
    <source>
        <dbReference type="SAM" id="MobiDB-lite"/>
    </source>
</evidence>
<feature type="compositionally biased region" description="Pro residues" evidence="1">
    <location>
        <begin position="156"/>
        <end position="168"/>
    </location>
</feature>
<reference evidence="3" key="1">
    <citation type="journal article" date="2017" name="Nat. Commun.">
        <title>The asparagus genome sheds light on the origin and evolution of a young Y chromosome.</title>
        <authorList>
            <person name="Harkess A."/>
            <person name="Zhou J."/>
            <person name="Xu C."/>
            <person name="Bowers J.E."/>
            <person name="Van der Hulst R."/>
            <person name="Ayyampalayam S."/>
            <person name="Mercati F."/>
            <person name="Riccardi P."/>
            <person name="McKain M.R."/>
            <person name="Kakrana A."/>
            <person name="Tang H."/>
            <person name="Ray J."/>
            <person name="Groenendijk J."/>
            <person name="Arikit S."/>
            <person name="Mathioni S.M."/>
            <person name="Nakano M."/>
            <person name="Shan H."/>
            <person name="Telgmann-Rauber A."/>
            <person name="Kanno A."/>
            <person name="Yue Z."/>
            <person name="Chen H."/>
            <person name="Li W."/>
            <person name="Chen Y."/>
            <person name="Xu X."/>
            <person name="Zhang Y."/>
            <person name="Luo S."/>
            <person name="Chen H."/>
            <person name="Gao J."/>
            <person name="Mao Z."/>
            <person name="Pires J.C."/>
            <person name="Luo M."/>
            <person name="Kudrna D."/>
            <person name="Wing R.A."/>
            <person name="Meyers B.C."/>
            <person name="Yi K."/>
            <person name="Kong H."/>
            <person name="Lavrijsen P."/>
            <person name="Sunseri F."/>
            <person name="Falavigna A."/>
            <person name="Ye Y."/>
            <person name="Leebens-Mack J.H."/>
            <person name="Chen G."/>
        </authorList>
    </citation>
    <scope>NUCLEOTIDE SEQUENCE [LARGE SCALE GENOMIC DNA]</scope>
    <source>
        <strain evidence="3">cv. DH0086</strain>
    </source>
</reference>
<dbReference type="Gramene" id="ONK69036">
    <property type="protein sequence ID" value="ONK69036"/>
    <property type="gene ID" value="A4U43_C05F18620"/>
</dbReference>
<organism evidence="2 3">
    <name type="scientific">Asparagus officinalis</name>
    <name type="common">Garden asparagus</name>
    <dbReference type="NCBI Taxonomy" id="4686"/>
    <lineage>
        <taxon>Eukaryota</taxon>
        <taxon>Viridiplantae</taxon>
        <taxon>Streptophyta</taxon>
        <taxon>Embryophyta</taxon>
        <taxon>Tracheophyta</taxon>
        <taxon>Spermatophyta</taxon>
        <taxon>Magnoliopsida</taxon>
        <taxon>Liliopsida</taxon>
        <taxon>Asparagales</taxon>
        <taxon>Asparagaceae</taxon>
        <taxon>Asparagoideae</taxon>
        <taxon>Asparagus</taxon>
    </lineage>
</organism>
<accession>A0A5P1ESU8</accession>
<gene>
    <name evidence="2" type="ORF">A4U43_C05F18620</name>
</gene>
<sequence>MISAQNLGASPTRSFAVHRAAASISSPAKLASAHQAAGRRRRVAFLGEAPAPSFEKGTSSFSLFEMVEREQRDERSAPFSFAVFGGATPRIDAAVPQSLEKTPDLEPSKEEVVSLFAVITGGHLEISRLRLQQSRRQPPPISSLRRRRSSGFSPSSPSPPRDPSPSPATEPSSADADLELL</sequence>
<dbReference type="EMBL" id="CM007385">
    <property type="protein sequence ID" value="ONK69036.1"/>
    <property type="molecule type" value="Genomic_DNA"/>
</dbReference>
<dbReference type="AlphaFoldDB" id="A0A5P1ESU8"/>
<dbReference type="Proteomes" id="UP000243459">
    <property type="component" value="Chromosome 5"/>
</dbReference>
<name>A0A5P1ESU8_ASPOF</name>
<proteinExistence type="predicted"/>
<protein>
    <submittedName>
        <fullName evidence="2">Uncharacterized protein</fullName>
    </submittedName>
</protein>